<gene>
    <name evidence="2" type="ORF">EYW49_01705</name>
</gene>
<dbReference type="Pfam" id="PF11064">
    <property type="entry name" value="DUF2865"/>
    <property type="match status" value="1"/>
</dbReference>
<feature type="region of interest" description="Disordered" evidence="1">
    <location>
        <begin position="399"/>
        <end position="470"/>
    </location>
</feature>
<dbReference type="Proteomes" id="UP000292781">
    <property type="component" value="Unassembled WGS sequence"/>
</dbReference>
<dbReference type="OrthoDB" id="7850882at2"/>
<evidence type="ECO:0000256" key="1">
    <source>
        <dbReference type="SAM" id="MobiDB-lite"/>
    </source>
</evidence>
<comment type="caution">
    <text evidence="2">The sequence shown here is derived from an EMBL/GenBank/DDBJ whole genome shotgun (WGS) entry which is preliminary data.</text>
</comment>
<dbReference type="AlphaFoldDB" id="A0A4Q9VZL3"/>
<evidence type="ECO:0000313" key="2">
    <source>
        <dbReference type="EMBL" id="TBW40894.1"/>
    </source>
</evidence>
<protein>
    <submittedName>
        <fullName evidence="2">DUF2865 domain-containing protein</fullName>
    </submittedName>
</protein>
<accession>A0A4Q9VZL3</accession>
<keyword evidence="3" id="KW-1185">Reference proteome</keyword>
<organism evidence="2 3">
    <name type="scientific">Siculibacillus lacustris</name>
    <dbReference type="NCBI Taxonomy" id="1549641"/>
    <lineage>
        <taxon>Bacteria</taxon>
        <taxon>Pseudomonadati</taxon>
        <taxon>Pseudomonadota</taxon>
        <taxon>Alphaproteobacteria</taxon>
        <taxon>Hyphomicrobiales</taxon>
        <taxon>Ancalomicrobiaceae</taxon>
        <taxon>Siculibacillus</taxon>
    </lineage>
</organism>
<sequence>MAYLLCEPLIWVSFRRSGRGDAPSPAREAPRDRTIGVIPSQGSGDVYPATGDSHVPRIETTDSFVRRASARPSFGRVGRAVVVALGLIAAAPALAQTNAYVCNDLTARLAALAKVPASNADRWAGAIAEQRAALEQNRAMAARCAGAIDTRCAAVVARGQQMTTNLAALERQYAGMGGDRAAASPERARLQALMAQLHCNERPPAGAVVPPGTSANPGSRSQVTIGGVPFTTRAGDEMPPGVGGATIRTPPPSRPTGLFAALFGSTATVEPESETPPDELDPALAQAMSGSFRTLCVRTCDGYFFPISFNAPRGRLGTDANVCKALCPGTETRLYFHHNPGEEAEQALSADTMEPLTRLPNAFRYRTQVVPDCRCGRPDPSLLPAAAGGLLGGRGLPTRGFALDDVPSPHPRPGPDADPETQAEIVAGFEPGAPIPVVVATEGGDGAQATAEPAPPPKVRTVGPKYFGDR</sequence>
<name>A0A4Q9VZL3_9HYPH</name>
<evidence type="ECO:0000313" key="3">
    <source>
        <dbReference type="Proteomes" id="UP000292781"/>
    </source>
</evidence>
<dbReference type="InterPro" id="IPR021293">
    <property type="entry name" value="DUF2865"/>
</dbReference>
<dbReference type="EMBL" id="SJFN01000002">
    <property type="protein sequence ID" value="TBW40894.1"/>
    <property type="molecule type" value="Genomic_DNA"/>
</dbReference>
<proteinExistence type="predicted"/>
<reference evidence="2 3" key="1">
    <citation type="submission" date="2019-02" db="EMBL/GenBank/DDBJ databases">
        <title>Siculibacillus lacustris gen. nov., sp. nov., a new rosette-forming bacterium isolated from a freshwater crater lake (Lake St. Ana, Romania).</title>
        <authorList>
            <person name="Felfoldi T."/>
            <person name="Marton Z."/>
            <person name="Szabo A."/>
            <person name="Mentes A."/>
            <person name="Boka K."/>
            <person name="Marialigeti K."/>
            <person name="Mathe I."/>
            <person name="Koncz M."/>
            <person name="Schumann P."/>
            <person name="Toth E."/>
        </authorList>
    </citation>
    <scope>NUCLEOTIDE SEQUENCE [LARGE SCALE GENOMIC DNA]</scope>
    <source>
        <strain evidence="2 3">SA-279</strain>
    </source>
</reference>